<accession>A0AAP0EGX7</accession>
<proteinExistence type="predicted"/>
<sequence length="53" mass="6267">MMQNYYVKDMGKNLDRLYSSHFFLILKPKSKHLSITPDPSSMLLQHFVITHQS</sequence>
<comment type="caution">
    <text evidence="1">The sequence shown here is derived from an EMBL/GenBank/DDBJ whole genome shotgun (WGS) entry which is preliminary data.</text>
</comment>
<organism evidence="1 2">
    <name type="scientific">Stephania yunnanensis</name>
    <dbReference type="NCBI Taxonomy" id="152371"/>
    <lineage>
        <taxon>Eukaryota</taxon>
        <taxon>Viridiplantae</taxon>
        <taxon>Streptophyta</taxon>
        <taxon>Embryophyta</taxon>
        <taxon>Tracheophyta</taxon>
        <taxon>Spermatophyta</taxon>
        <taxon>Magnoliopsida</taxon>
        <taxon>Ranunculales</taxon>
        <taxon>Menispermaceae</taxon>
        <taxon>Menispermoideae</taxon>
        <taxon>Cissampelideae</taxon>
        <taxon>Stephania</taxon>
    </lineage>
</organism>
<protein>
    <submittedName>
        <fullName evidence="1">Uncharacterized protein</fullName>
    </submittedName>
</protein>
<name>A0AAP0EGX7_9MAGN</name>
<gene>
    <name evidence="1" type="ORF">Syun_028206</name>
</gene>
<keyword evidence="2" id="KW-1185">Reference proteome</keyword>
<dbReference type="EMBL" id="JBBNAF010000012">
    <property type="protein sequence ID" value="KAK9093295.1"/>
    <property type="molecule type" value="Genomic_DNA"/>
</dbReference>
<evidence type="ECO:0000313" key="2">
    <source>
        <dbReference type="Proteomes" id="UP001420932"/>
    </source>
</evidence>
<dbReference type="AlphaFoldDB" id="A0AAP0EGX7"/>
<evidence type="ECO:0000313" key="1">
    <source>
        <dbReference type="EMBL" id="KAK9093295.1"/>
    </source>
</evidence>
<dbReference type="Proteomes" id="UP001420932">
    <property type="component" value="Unassembled WGS sequence"/>
</dbReference>
<reference evidence="1 2" key="1">
    <citation type="submission" date="2024-01" db="EMBL/GenBank/DDBJ databases">
        <title>Genome assemblies of Stephania.</title>
        <authorList>
            <person name="Yang L."/>
        </authorList>
    </citation>
    <scope>NUCLEOTIDE SEQUENCE [LARGE SCALE GENOMIC DNA]</scope>
    <source>
        <strain evidence="1">YNDBR</strain>
        <tissue evidence="1">Leaf</tissue>
    </source>
</reference>